<comment type="function">
    <text evidence="11">Plays a major role in protein secretion by helping the post-translocational extracellular folding of several secreted proteins.</text>
</comment>
<comment type="subcellular location">
    <subcellularLocation>
        <location evidence="2 11">Cell membrane</location>
        <topology evidence="2 11">Lipid-anchor</topology>
    </subcellularLocation>
</comment>
<keyword evidence="6 11" id="KW-0697">Rotamase</keyword>
<dbReference type="AlphaFoldDB" id="A0A4S4BWV2"/>
<dbReference type="PROSITE" id="PS50198">
    <property type="entry name" value="PPIC_PPIASE_2"/>
    <property type="match status" value="1"/>
</dbReference>
<dbReference type="SUPFAM" id="SSF54534">
    <property type="entry name" value="FKBP-like"/>
    <property type="match status" value="1"/>
</dbReference>
<evidence type="ECO:0000256" key="4">
    <source>
        <dbReference type="ARBA" id="ARBA00022475"/>
    </source>
</evidence>
<evidence type="ECO:0000313" key="13">
    <source>
        <dbReference type="EMBL" id="THF79641.1"/>
    </source>
</evidence>
<dbReference type="GO" id="GO:0003755">
    <property type="term" value="F:peptidyl-prolyl cis-trans isomerase activity"/>
    <property type="evidence" value="ECO:0007669"/>
    <property type="project" value="UniProtKB-UniRule"/>
</dbReference>
<feature type="signal peptide" evidence="12">
    <location>
        <begin position="1"/>
        <end position="19"/>
    </location>
</feature>
<dbReference type="Gene3D" id="3.10.50.40">
    <property type="match status" value="1"/>
</dbReference>
<dbReference type="Pfam" id="PF13616">
    <property type="entry name" value="Rotamase_3"/>
    <property type="match status" value="1"/>
</dbReference>
<name>A0A4S4BWV2_9BACI</name>
<evidence type="ECO:0000256" key="5">
    <source>
        <dbReference type="ARBA" id="ARBA00022729"/>
    </source>
</evidence>
<feature type="chain" id="PRO_5038426723" description="Foldase protein PrsA" evidence="12">
    <location>
        <begin position="20"/>
        <end position="288"/>
    </location>
</feature>
<dbReference type="InterPro" id="IPR050245">
    <property type="entry name" value="PrsA_foldase"/>
</dbReference>
<accession>A0A4S4BWV2</accession>
<comment type="similarity">
    <text evidence="3 11">Belongs to the PrsA family.</text>
</comment>
<dbReference type="SUPFAM" id="SSF109998">
    <property type="entry name" value="Triger factor/SurA peptide-binding domain-like"/>
    <property type="match status" value="1"/>
</dbReference>
<dbReference type="RefSeq" id="WP_136353982.1">
    <property type="nucleotide sequence ID" value="NZ_CP046266.1"/>
</dbReference>
<dbReference type="InterPro" id="IPR023059">
    <property type="entry name" value="Foldase_PrsA"/>
</dbReference>
<gene>
    <name evidence="11 13" type="primary">prsA</name>
    <name evidence="13" type="ORF">E6W99_11510</name>
</gene>
<dbReference type="PANTHER" id="PTHR47245">
    <property type="entry name" value="PEPTIDYLPROLYL ISOMERASE"/>
    <property type="match status" value="1"/>
</dbReference>
<dbReference type="PANTHER" id="PTHR47245:SF1">
    <property type="entry name" value="FOLDASE PROTEIN PRSA"/>
    <property type="match status" value="1"/>
</dbReference>
<keyword evidence="5 11" id="KW-0732">Signal</keyword>
<dbReference type="InterPro" id="IPR000297">
    <property type="entry name" value="PPIase_PpiC"/>
</dbReference>
<dbReference type="EC" id="5.2.1.8" evidence="11"/>
<reference evidence="13 14" key="1">
    <citation type="submission" date="2019-04" db="EMBL/GenBank/DDBJ databases">
        <title>Bacillus sediminilitoris sp. nov., isolated from a tidal flat sediment on the East China Sea.</title>
        <authorList>
            <person name="Wei Y."/>
            <person name="Mao H."/>
            <person name="Fang J."/>
        </authorList>
    </citation>
    <scope>NUCLEOTIDE SEQUENCE [LARGE SCALE GENOMIC DNA]</scope>
    <source>
        <strain evidence="13 14">DSL-17</strain>
    </source>
</reference>
<evidence type="ECO:0000256" key="10">
    <source>
        <dbReference type="ARBA" id="ARBA00023288"/>
    </source>
</evidence>
<evidence type="ECO:0000256" key="1">
    <source>
        <dbReference type="ARBA" id="ARBA00000971"/>
    </source>
</evidence>
<dbReference type="InterPro" id="IPR046357">
    <property type="entry name" value="PPIase_dom_sf"/>
</dbReference>
<keyword evidence="9 11" id="KW-0413">Isomerase</keyword>
<keyword evidence="14" id="KW-1185">Reference proteome</keyword>
<evidence type="ECO:0000256" key="9">
    <source>
        <dbReference type="ARBA" id="ARBA00023235"/>
    </source>
</evidence>
<dbReference type="PROSITE" id="PS51257">
    <property type="entry name" value="PROKAR_LIPOPROTEIN"/>
    <property type="match status" value="1"/>
</dbReference>
<evidence type="ECO:0000313" key="14">
    <source>
        <dbReference type="Proteomes" id="UP000310334"/>
    </source>
</evidence>
<keyword evidence="8 11" id="KW-0564">Palmitate</keyword>
<dbReference type="PROSITE" id="PS01096">
    <property type="entry name" value="PPIC_PPIASE_1"/>
    <property type="match status" value="1"/>
</dbReference>
<dbReference type="GO" id="GO:0005886">
    <property type="term" value="C:plasma membrane"/>
    <property type="evidence" value="ECO:0007669"/>
    <property type="project" value="UniProtKB-SubCell"/>
</dbReference>
<dbReference type="InterPro" id="IPR023058">
    <property type="entry name" value="PPIase_PpiC_CS"/>
</dbReference>
<dbReference type="Proteomes" id="UP000310334">
    <property type="component" value="Unassembled WGS sequence"/>
</dbReference>
<sequence>MKKIIVSLGIAGAVLSLSACNLSASNTIVQSKAGEITKEEFYNELKAQTGDQVLQQMVETMVLAKEYTVTEKEIDERIKEYTEQFGGEEGLHQALAQNGMTDEQAFKKNIERELLAEKAATDGVKVSEEEVKKEFEEKYKDEIKASHILVKDVKTAKEVKERLDKGEDFAKLASHYSIDPSSKDNGGDVGYFTKGRMVSEFDQVVFSLDVNKVSEPVKTEYGYHIIKVTDKKTNKFEDKKKAIERELTLKKAKPMKEVISKLQKEADISIKDQELKDALKTTQQPEKN</sequence>
<comment type="caution">
    <text evidence="13">The sequence shown here is derived from an EMBL/GenBank/DDBJ whole genome shotgun (WGS) entry which is preliminary data.</text>
</comment>
<evidence type="ECO:0000256" key="2">
    <source>
        <dbReference type="ARBA" id="ARBA00004193"/>
    </source>
</evidence>
<comment type="catalytic activity">
    <reaction evidence="1 11">
        <text>[protein]-peptidylproline (omega=180) = [protein]-peptidylproline (omega=0)</text>
        <dbReference type="Rhea" id="RHEA:16237"/>
        <dbReference type="Rhea" id="RHEA-COMP:10747"/>
        <dbReference type="Rhea" id="RHEA-COMP:10748"/>
        <dbReference type="ChEBI" id="CHEBI:83833"/>
        <dbReference type="ChEBI" id="CHEBI:83834"/>
        <dbReference type="EC" id="5.2.1.8"/>
    </reaction>
</comment>
<dbReference type="HAMAP" id="MF_01145">
    <property type="entry name" value="Foldase_PrsA"/>
    <property type="match status" value="1"/>
</dbReference>
<evidence type="ECO:0000256" key="6">
    <source>
        <dbReference type="ARBA" id="ARBA00023110"/>
    </source>
</evidence>
<keyword evidence="7 11" id="KW-0472">Membrane</keyword>
<evidence type="ECO:0000256" key="3">
    <source>
        <dbReference type="ARBA" id="ARBA00006071"/>
    </source>
</evidence>
<evidence type="ECO:0000256" key="7">
    <source>
        <dbReference type="ARBA" id="ARBA00023136"/>
    </source>
</evidence>
<evidence type="ECO:0000256" key="11">
    <source>
        <dbReference type="HAMAP-Rule" id="MF_01145"/>
    </source>
</evidence>
<dbReference type="OrthoDB" id="14196at2"/>
<dbReference type="GO" id="GO:0006457">
    <property type="term" value="P:protein folding"/>
    <property type="evidence" value="ECO:0007669"/>
    <property type="project" value="UniProtKB-UniRule"/>
</dbReference>
<dbReference type="EMBL" id="SSNT01000008">
    <property type="protein sequence ID" value="THF79641.1"/>
    <property type="molecule type" value="Genomic_DNA"/>
</dbReference>
<dbReference type="Pfam" id="PF13624">
    <property type="entry name" value="SurA_N_3"/>
    <property type="match status" value="1"/>
</dbReference>
<keyword evidence="4 11" id="KW-1003">Cell membrane</keyword>
<evidence type="ECO:0000256" key="8">
    <source>
        <dbReference type="ARBA" id="ARBA00023139"/>
    </source>
</evidence>
<protein>
    <recommendedName>
        <fullName evidence="11">Foldase protein PrsA</fullName>
        <ecNumber evidence="11">5.2.1.8</ecNumber>
    </recommendedName>
</protein>
<proteinExistence type="inferred from homology"/>
<evidence type="ECO:0000256" key="12">
    <source>
        <dbReference type="SAM" id="SignalP"/>
    </source>
</evidence>
<organism evidence="13 14">
    <name type="scientific">Metabacillus sediminilitoris</name>
    <dbReference type="NCBI Taxonomy" id="2567941"/>
    <lineage>
        <taxon>Bacteria</taxon>
        <taxon>Bacillati</taxon>
        <taxon>Bacillota</taxon>
        <taxon>Bacilli</taxon>
        <taxon>Bacillales</taxon>
        <taxon>Bacillaceae</taxon>
        <taxon>Metabacillus</taxon>
    </lineage>
</organism>
<dbReference type="InterPro" id="IPR027304">
    <property type="entry name" value="Trigger_fact/SurA_dom_sf"/>
</dbReference>
<keyword evidence="10 11" id="KW-0449">Lipoprotein</keyword>